<dbReference type="FunFam" id="3.30.565.10:FF:000006">
    <property type="entry name" value="Sensor histidine kinase WalK"/>
    <property type="match status" value="1"/>
</dbReference>
<keyword evidence="12 15" id="KW-1133">Transmembrane helix</keyword>
<dbReference type="GO" id="GO:0000155">
    <property type="term" value="F:phosphorelay sensor kinase activity"/>
    <property type="evidence" value="ECO:0007669"/>
    <property type="project" value="InterPro"/>
</dbReference>
<comment type="subcellular location">
    <subcellularLocation>
        <location evidence="2">Cell inner membrane</location>
        <topology evidence="2">Multi-pass membrane protein</topology>
    </subcellularLocation>
</comment>
<comment type="catalytic activity">
    <reaction evidence="1">
        <text>ATP + protein L-histidine = ADP + protein N-phospho-L-histidine.</text>
        <dbReference type="EC" id="2.7.13.3"/>
    </reaction>
</comment>
<dbReference type="PRINTS" id="PR00344">
    <property type="entry name" value="BCTRLSENSOR"/>
</dbReference>
<dbReference type="InterPro" id="IPR004358">
    <property type="entry name" value="Sig_transdc_His_kin-like_C"/>
</dbReference>
<keyword evidence="4" id="KW-0813">Transport</keyword>
<feature type="transmembrane region" description="Helical" evidence="15">
    <location>
        <begin position="45"/>
        <end position="78"/>
    </location>
</feature>
<dbReference type="InterPro" id="IPR050351">
    <property type="entry name" value="BphY/WalK/GraS-like"/>
</dbReference>
<evidence type="ECO:0000256" key="6">
    <source>
        <dbReference type="ARBA" id="ARBA00022553"/>
    </source>
</evidence>
<organism evidence="17 18">
    <name type="scientific">Candidatus Gallionella acididurans</name>
    <dbReference type="NCBI Taxonomy" id="1796491"/>
    <lineage>
        <taxon>Bacteria</taxon>
        <taxon>Pseudomonadati</taxon>
        <taxon>Pseudomonadota</taxon>
        <taxon>Betaproteobacteria</taxon>
        <taxon>Nitrosomonadales</taxon>
        <taxon>Gallionellaceae</taxon>
        <taxon>Gallionella</taxon>
    </lineage>
</organism>
<evidence type="ECO:0000256" key="1">
    <source>
        <dbReference type="ARBA" id="ARBA00000085"/>
    </source>
</evidence>
<evidence type="ECO:0000256" key="15">
    <source>
        <dbReference type="SAM" id="Phobius"/>
    </source>
</evidence>
<dbReference type="SMART" id="SM00387">
    <property type="entry name" value="HATPase_c"/>
    <property type="match status" value="1"/>
</dbReference>
<evidence type="ECO:0000256" key="9">
    <source>
        <dbReference type="ARBA" id="ARBA00022741"/>
    </source>
</evidence>
<reference evidence="17 18" key="2">
    <citation type="submission" date="2016-03" db="EMBL/GenBank/DDBJ databases">
        <title>New uncultured bacterium of the family Gallionellaceae from acid mine drainage: description and reconstruction of genome based on metagenomic analysis of microbial community.</title>
        <authorList>
            <person name="Kadnikov V."/>
            <person name="Ivasenko D."/>
            <person name="Beletsky A."/>
            <person name="Mardanov A."/>
            <person name="Danilova E."/>
            <person name="Pimenov N."/>
            <person name="Karnachuk O."/>
            <person name="Ravin N."/>
        </authorList>
    </citation>
    <scope>NUCLEOTIDE SEQUENCE [LARGE SCALE GENOMIC DNA]</scope>
    <source>
        <strain evidence="17">ShG14-8</strain>
    </source>
</reference>
<evidence type="ECO:0000256" key="7">
    <source>
        <dbReference type="ARBA" id="ARBA00022679"/>
    </source>
</evidence>
<dbReference type="GO" id="GO:0005524">
    <property type="term" value="F:ATP binding"/>
    <property type="evidence" value="ECO:0007669"/>
    <property type="project" value="UniProtKB-KW"/>
</dbReference>
<dbReference type="SMART" id="SM00388">
    <property type="entry name" value="HisKA"/>
    <property type="match status" value="1"/>
</dbReference>
<reference evidence="17 18" key="1">
    <citation type="submission" date="2016-02" db="EMBL/GenBank/DDBJ databases">
        <authorList>
            <person name="Wen L."/>
            <person name="He K."/>
            <person name="Yang H."/>
        </authorList>
    </citation>
    <scope>NUCLEOTIDE SEQUENCE [LARGE SCALE GENOMIC DNA]</scope>
    <source>
        <strain evidence="17">ShG14-8</strain>
    </source>
</reference>
<keyword evidence="8 15" id="KW-0812">Transmembrane</keyword>
<dbReference type="Gene3D" id="1.10.287.130">
    <property type="match status" value="1"/>
</dbReference>
<dbReference type="PROSITE" id="PS50109">
    <property type="entry name" value="HIS_KIN"/>
    <property type="match status" value="1"/>
</dbReference>
<feature type="domain" description="Histidine kinase" evidence="16">
    <location>
        <begin position="245"/>
        <end position="461"/>
    </location>
</feature>
<dbReference type="InterPro" id="IPR003594">
    <property type="entry name" value="HATPase_dom"/>
</dbReference>
<evidence type="ECO:0000313" key="17">
    <source>
        <dbReference type="EMBL" id="KXS32234.1"/>
    </source>
</evidence>
<evidence type="ECO:0000313" key="18">
    <source>
        <dbReference type="Proteomes" id="UP000070578"/>
    </source>
</evidence>
<evidence type="ECO:0000256" key="3">
    <source>
        <dbReference type="ARBA" id="ARBA00012438"/>
    </source>
</evidence>
<evidence type="ECO:0000256" key="8">
    <source>
        <dbReference type="ARBA" id="ARBA00022692"/>
    </source>
</evidence>
<dbReference type="AlphaFoldDB" id="A0A139BTE2"/>
<evidence type="ECO:0000256" key="12">
    <source>
        <dbReference type="ARBA" id="ARBA00022989"/>
    </source>
</evidence>
<evidence type="ECO:0000256" key="2">
    <source>
        <dbReference type="ARBA" id="ARBA00004429"/>
    </source>
</evidence>
<sequence length="464" mass="53067">MAMQSLLTAWRIGWYFHQSDGWQSWQLFIEGIILRDFWFRVSLPVVLSALVALLLWGIFSAVVALLFMLAVLLIVMAYRARQLFKLGEWLNDARIETIPEAGGIWDDVFSQLYKMVREHNQTKQELAAELHHIEQATAALPEGVAILNEMNRIEWFNPLAQQHFYLDAEHDIMQDITYLVRQPEFVEYIHESNFNEPLIMIPARHDDMVLSVKLIPYGGNKRLLISRDITQFKLIEAMRRDFVANVSHELRTPLTVISGFLENLQDMPDLNQENIARALHLMSEQTRRMDNLVADLLTLSRLENEQSPLREETVDIKGLLDEVDQDGKLLSGGRHALRMEIAGPVKLLGNRDELHSAFGNLLSNAIRYTPEGGAILLRWFERGGQPVFSVQDSGIGIAAQHIPRLTERFYRVDRSRSRETGGTGLGLAIVKHIAMRHQAKLEIFSEEGVGSTFMLVFPVKRSLH</sequence>
<dbReference type="InterPro" id="IPR036890">
    <property type="entry name" value="HATPase_C_sf"/>
</dbReference>
<dbReference type="Pfam" id="PF00512">
    <property type="entry name" value="HisKA"/>
    <property type="match status" value="1"/>
</dbReference>
<dbReference type="PANTHER" id="PTHR45453:SF1">
    <property type="entry name" value="PHOSPHATE REGULON SENSOR PROTEIN PHOR"/>
    <property type="match status" value="1"/>
</dbReference>
<accession>A0A139BTE2</accession>
<evidence type="ECO:0000256" key="14">
    <source>
        <dbReference type="ARBA" id="ARBA00023136"/>
    </source>
</evidence>
<dbReference type="FunFam" id="1.10.287.130:FF:000001">
    <property type="entry name" value="Two-component sensor histidine kinase"/>
    <property type="match status" value="1"/>
</dbReference>
<keyword evidence="5" id="KW-1003">Cell membrane</keyword>
<keyword evidence="6" id="KW-0597">Phosphoprotein</keyword>
<name>A0A139BTE2_9PROT</name>
<dbReference type="Gene3D" id="3.30.450.20">
    <property type="entry name" value="PAS domain"/>
    <property type="match status" value="1"/>
</dbReference>
<evidence type="ECO:0000256" key="13">
    <source>
        <dbReference type="ARBA" id="ARBA00023012"/>
    </source>
</evidence>
<evidence type="ECO:0000256" key="10">
    <source>
        <dbReference type="ARBA" id="ARBA00022777"/>
    </source>
</evidence>
<dbReference type="NCBIfam" id="TIGR02966">
    <property type="entry name" value="phoR_proteo"/>
    <property type="match status" value="1"/>
</dbReference>
<keyword evidence="9" id="KW-0547">Nucleotide-binding</keyword>
<dbReference type="GO" id="GO:0005886">
    <property type="term" value="C:plasma membrane"/>
    <property type="evidence" value="ECO:0007669"/>
    <property type="project" value="UniProtKB-SubCell"/>
</dbReference>
<dbReference type="SUPFAM" id="SSF47384">
    <property type="entry name" value="Homodimeric domain of signal transducing histidine kinase"/>
    <property type="match status" value="1"/>
</dbReference>
<dbReference type="CDD" id="cd00082">
    <property type="entry name" value="HisKA"/>
    <property type="match status" value="1"/>
</dbReference>
<gene>
    <name evidence="17" type="ORF">AWT59_1650</name>
</gene>
<proteinExistence type="predicted"/>
<protein>
    <recommendedName>
        <fullName evidence="3">histidine kinase</fullName>
        <ecNumber evidence="3">2.7.13.3</ecNumber>
    </recommendedName>
</protein>
<dbReference type="SUPFAM" id="SSF55874">
    <property type="entry name" value="ATPase domain of HSP90 chaperone/DNA topoisomerase II/histidine kinase"/>
    <property type="match status" value="1"/>
</dbReference>
<dbReference type="InterPro" id="IPR036097">
    <property type="entry name" value="HisK_dim/P_sf"/>
</dbReference>
<evidence type="ECO:0000259" key="16">
    <source>
        <dbReference type="PROSITE" id="PS50109"/>
    </source>
</evidence>
<keyword evidence="13" id="KW-0902">Two-component regulatory system</keyword>
<evidence type="ECO:0000256" key="4">
    <source>
        <dbReference type="ARBA" id="ARBA00022448"/>
    </source>
</evidence>
<dbReference type="GO" id="GO:0004721">
    <property type="term" value="F:phosphoprotein phosphatase activity"/>
    <property type="evidence" value="ECO:0007669"/>
    <property type="project" value="InterPro"/>
</dbReference>
<evidence type="ECO:0000256" key="11">
    <source>
        <dbReference type="ARBA" id="ARBA00022840"/>
    </source>
</evidence>
<keyword evidence="14 15" id="KW-0472">Membrane</keyword>
<dbReference type="InterPro" id="IPR005467">
    <property type="entry name" value="His_kinase_dom"/>
</dbReference>
<dbReference type="Pfam" id="PF02518">
    <property type="entry name" value="HATPase_c"/>
    <property type="match status" value="1"/>
</dbReference>
<dbReference type="GO" id="GO:0016036">
    <property type="term" value="P:cellular response to phosphate starvation"/>
    <property type="evidence" value="ECO:0007669"/>
    <property type="project" value="TreeGrafter"/>
</dbReference>
<dbReference type="Gene3D" id="3.30.565.10">
    <property type="entry name" value="Histidine kinase-like ATPase, C-terminal domain"/>
    <property type="match status" value="1"/>
</dbReference>
<dbReference type="PATRIC" id="fig|1796491.3.peg.1810"/>
<keyword evidence="11" id="KW-0067">ATP-binding</keyword>
<dbReference type="EC" id="2.7.13.3" evidence="3"/>
<dbReference type="InterPro" id="IPR003661">
    <property type="entry name" value="HisK_dim/P_dom"/>
</dbReference>
<dbReference type="EMBL" id="LSLI01000037">
    <property type="protein sequence ID" value="KXS32234.1"/>
    <property type="molecule type" value="Genomic_DNA"/>
</dbReference>
<dbReference type="InterPro" id="IPR014310">
    <property type="entry name" value="Sig_transdc_His_kinase_PhoR"/>
</dbReference>
<dbReference type="Pfam" id="PF11808">
    <property type="entry name" value="PhoR"/>
    <property type="match status" value="1"/>
</dbReference>
<comment type="caution">
    <text evidence="17">The sequence shown here is derived from an EMBL/GenBank/DDBJ whole genome shotgun (WGS) entry which is preliminary data.</text>
</comment>
<dbReference type="PANTHER" id="PTHR45453">
    <property type="entry name" value="PHOSPHATE REGULON SENSOR PROTEIN PHOR"/>
    <property type="match status" value="1"/>
</dbReference>
<dbReference type="InterPro" id="IPR021766">
    <property type="entry name" value="PhoR_N"/>
</dbReference>
<evidence type="ECO:0000256" key="5">
    <source>
        <dbReference type="ARBA" id="ARBA00022475"/>
    </source>
</evidence>
<keyword evidence="10 17" id="KW-0418">Kinase</keyword>
<dbReference type="SUPFAM" id="SSF55785">
    <property type="entry name" value="PYP-like sensor domain (PAS domain)"/>
    <property type="match status" value="1"/>
</dbReference>
<dbReference type="Proteomes" id="UP000070578">
    <property type="component" value="Unassembled WGS sequence"/>
</dbReference>
<dbReference type="InterPro" id="IPR035965">
    <property type="entry name" value="PAS-like_dom_sf"/>
</dbReference>
<keyword evidence="7" id="KW-0808">Transferase</keyword>